<keyword evidence="9" id="KW-0206">Cytoskeleton</keyword>
<keyword evidence="17" id="KW-0812">Transmembrane</keyword>
<dbReference type="Gene3D" id="2.120.10.80">
    <property type="entry name" value="Kelch-type beta propeller"/>
    <property type="match status" value="2"/>
</dbReference>
<evidence type="ECO:0000256" key="14">
    <source>
        <dbReference type="ARBA" id="ARBA00075339"/>
    </source>
</evidence>
<dbReference type="InterPro" id="IPR052392">
    <property type="entry name" value="Kelch-BTB_domain-containing"/>
</dbReference>
<dbReference type="Gene3D" id="3.30.710.10">
    <property type="entry name" value="Potassium Channel Kv1.1, Chain A"/>
    <property type="match status" value="1"/>
</dbReference>
<comment type="subunit">
    <text evidence="12">Component of the BCR(KLHL42) E3 ubiquitin ligase complex, at least composed of CUL3 and KLHL42. Interacts (via the BTB domain) with CUL3. Interacts (via the kelch domains) with KATNA1.</text>
</comment>
<dbReference type="InterPro" id="IPR011333">
    <property type="entry name" value="SKP1/BTB/POZ_sf"/>
</dbReference>
<dbReference type="GO" id="GO:0043161">
    <property type="term" value="P:proteasome-mediated ubiquitin-dependent protein catabolic process"/>
    <property type="evidence" value="ECO:0007669"/>
    <property type="project" value="Ensembl"/>
</dbReference>
<evidence type="ECO:0000256" key="16">
    <source>
        <dbReference type="SAM" id="MobiDB-lite"/>
    </source>
</evidence>
<evidence type="ECO:0000256" key="17">
    <source>
        <dbReference type="SAM" id="Phobius"/>
    </source>
</evidence>
<dbReference type="Ensembl" id="ENSABRT00000037592.1">
    <property type="protein sequence ID" value="ENSABRP00000026873.1"/>
    <property type="gene ID" value="ENSABRG00000022426.1"/>
</dbReference>
<dbReference type="GO" id="GO:0000209">
    <property type="term" value="P:protein polyubiquitination"/>
    <property type="evidence" value="ECO:0007669"/>
    <property type="project" value="Ensembl"/>
</dbReference>
<evidence type="ECO:0000256" key="15">
    <source>
        <dbReference type="ARBA" id="ARBA00080959"/>
    </source>
</evidence>
<keyword evidence="4" id="KW-0963">Cytoplasm</keyword>
<proteinExistence type="predicted"/>
<dbReference type="PANTHER" id="PTHR46375">
    <property type="entry name" value="KELCH REPEAT AND BTB DOMAIN-CONTAINING PROTEIN 13-RELATED"/>
    <property type="match status" value="1"/>
</dbReference>
<dbReference type="AlphaFoldDB" id="A0A8B9CYZ2"/>
<evidence type="ECO:0000256" key="6">
    <source>
        <dbReference type="ARBA" id="ARBA00022737"/>
    </source>
</evidence>
<evidence type="ECO:0000256" key="13">
    <source>
        <dbReference type="ARBA" id="ARBA00069970"/>
    </source>
</evidence>
<dbReference type="InterPro" id="IPR044727">
    <property type="entry name" value="KLHL42_BACK"/>
</dbReference>
<dbReference type="InterPro" id="IPR015915">
    <property type="entry name" value="Kelch-typ_b-propeller"/>
</dbReference>
<evidence type="ECO:0000256" key="10">
    <source>
        <dbReference type="ARBA" id="ARBA00023306"/>
    </source>
</evidence>
<keyword evidence="3" id="KW-0880">Kelch repeat</keyword>
<comment type="subcellular location">
    <subcellularLocation>
        <location evidence="1">Cytoplasm</location>
        <location evidence="1">Cytoskeleton</location>
        <location evidence="1">Spindle</location>
    </subcellularLocation>
</comment>
<dbReference type="FunFam" id="2.120.10.80:FF:000048">
    <property type="entry name" value="Kelch-like family, member 42"/>
    <property type="match status" value="1"/>
</dbReference>
<keyword evidence="17" id="KW-1133">Transmembrane helix</keyword>
<keyword evidence="8" id="KW-0833">Ubl conjugation pathway</keyword>
<dbReference type="InterPro" id="IPR006652">
    <property type="entry name" value="Kelch_1"/>
</dbReference>
<protein>
    <recommendedName>
        <fullName evidence="13">Kelch-like protein 42</fullName>
    </recommendedName>
    <alternativeName>
        <fullName evidence="14">Cullin-3-binding protein 9</fullName>
    </alternativeName>
    <alternativeName>
        <fullName evidence="15">Kelch domain-containing protein 5</fullName>
    </alternativeName>
</protein>
<dbReference type="PANTHER" id="PTHR46375:SF4">
    <property type="entry name" value="KELCH-LIKE FAMILY, MEMBER 42"/>
    <property type="match status" value="1"/>
</dbReference>
<dbReference type="GeneTree" id="ENSGT00940000160124"/>
<dbReference type="CDD" id="cd18478">
    <property type="entry name" value="BACK_KLHL42_KLHDC5"/>
    <property type="match status" value="1"/>
</dbReference>
<feature type="compositionally biased region" description="Acidic residues" evidence="16">
    <location>
        <begin position="120"/>
        <end position="131"/>
    </location>
</feature>
<keyword evidence="7" id="KW-0498">Mitosis</keyword>
<reference evidence="18" key="2">
    <citation type="submission" date="2025-09" db="UniProtKB">
        <authorList>
            <consortium name="Ensembl"/>
        </authorList>
    </citation>
    <scope>IDENTIFICATION</scope>
</reference>
<evidence type="ECO:0000256" key="5">
    <source>
        <dbReference type="ARBA" id="ARBA00022618"/>
    </source>
</evidence>
<dbReference type="GO" id="GO:0031463">
    <property type="term" value="C:Cul3-RING ubiquitin ligase complex"/>
    <property type="evidence" value="ECO:0007669"/>
    <property type="project" value="Ensembl"/>
</dbReference>
<dbReference type="Pfam" id="PF01344">
    <property type="entry name" value="Kelch_1"/>
    <property type="match status" value="3"/>
</dbReference>
<comment type="function">
    <text evidence="11">Substrate-specific adapter of a BCR (BTB-CUL3-RBX1) E3 ubiquitin-protein ligase complex required for mitotic progression and cytokinesis. The BCR(KLHL42) E3 ubiquitin ligase complex mediates the ubiquitination and subsequent degradation of KATNA1. Involved in microtubule dynamics throughout mitosis.</text>
</comment>
<dbReference type="SUPFAM" id="SSF117281">
    <property type="entry name" value="Kelch motif"/>
    <property type="match status" value="1"/>
</dbReference>
<reference evidence="18" key="1">
    <citation type="submission" date="2025-08" db="UniProtKB">
        <authorList>
            <consortium name="Ensembl"/>
        </authorList>
    </citation>
    <scope>IDENTIFICATION</scope>
</reference>
<evidence type="ECO:0000256" key="8">
    <source>
        <dbReference type="ARBA" id="ARBA00022786"/>
    </source>
</evidence>
<keyword evidence="5" id="KW-0132">Cell division</keyword>
<dbReference type="GO" id="GO:0004842">
    <property type="term" value="F:ubiquitin-protein transferase activity"/>
    <property type="evidence" value="ECO:0007669"/>
    <property type="project" value="Ensembl"/>
</dbReference>
<feature type="compositionally biased region" description="Acidic residues" evidence="16">
    <location>
        <begin position="80"/>
        <end position="97"/>
    </location>
</feature>
<dbReference type="GO" id="GO:0051301">
    <property type="term" value="P:cell division"/>
    <property type="evidence" value="ECO:0007669"/>
    <property type="project" value="UniProtKB-KW"/>
</dbReference>
<feature type="transmembrane region" description="Helical" evidence="17">
    <location>
        <begin position="33"/>
        <end position="53"/>
    </location>
</feature>
<name>A0A8B9CYZ2_9AVES</name>
<sequence length="619" mass="69749">MAPPKPQRCRPNSGTARGEAGAWPLRHRLFRAFFYPSPFFFFFFFFPFLSFPFSPCGVGAAPRPSLCRPGPAPPSRHGAEEEEEKEEEEEEEEEEEPTPAAAGPELGQGRGSAMSLAERQEEEEGEGDGVGEEVVQIRLGDKCYPVCKRKLIEQSDYFRALYRSGMREAGQGQEEQLLRGGLSALGLELVLDFINTSCLARLEQEEGGDDEPPLLEELVEAASYLQVTPLLRLLLSQVRVGNCLELHRLAQVYGLQDLHDACLDFMATHYHQVLRRPDARPHLHLPHALQHHLKERRMRGTATLVAIGDFMGASSLGLPPGCHPQAEAPWSMLRYDEEAQRWLPLANNLPPDLVNVRGYGSAVLDNYLFIVGGYRITTSQEISAAHCYNPCLNEWSQLASMNQKRSNFKLLAVNGKLYAIGGQSLSNVECYNPENDWWNFVASMPNPLAEFSACECKGKIYVIGGYTTRDRNMNILQYCPTSDSWTNFELCDVHVRKQQMLSVEETIYLVGGCIHELGPNQKSSQSEDVLTVQSYNIATKEWLYLKENTSKSGLNLTCTLHNDGVYILSRDITLSTSLEHRVFLKYNIFTDSWESLRRFPAFGQNMLICSMYLPDVREV</sequence>
<dbReference type="Proteomes" id="UP000694426">
    <property type="component" value="Unplaced"/>
</dbReference>
<accession>A0A8B9CYZ2</accession>
<keyword evidence="6" id="KW-0677">Repeat</keyword>
<gene>
    <name evidence="18" type="primary">KLHL42</name>
</gene>
<keyword evidence="10" id="KW-0131">Cell cycle</keyword>
<evidence type="ECO:0000256" key="2">
    <source>
        <dbReference type="ARBA" id="ARBA00004906"/>
    </source>
</evidence>
<dbReference type="SMART" id="SM00612">
    <property type="entry name" value="Kelch"/>
    <property type="match status" value="3"/>
</dbReference>
<dbReference type="FunFam" id="3.30.710.10:FF:000079">
    <property type="entry name" value="Kelch-like family, member 42"/>
    <property type="match status" value="1"/>
</dbReference>
<keyword evidence="17" id="KW-0472">Membrane</keyword>
<dbReference type="GO" id="GO:0005819">
    <property type="term" value="C:spindle"/>
    <property type="evidence" value="ECO:0007669"/>
    <property type="project" value="UniProtKB-SubCell"/>
</dbReference>
<keyword evidence="19" id="KW-1185">Reference proteome</keyword>
<evidence type="ECO:0000256" key="1">
    <source>
        <dbReference type="ARBA" id="ARBA00004186"/>
    </source>
</evidence>
<evidence type="ECO:0000313" key="18">
    <source>
        <dbReference type="Ensembl" id="ENSABRP00000026873.1"/>
    </source>
</evidence>
<evidence type="ECO:0000256" key="9">
    <source>
        <dbReference type="ARBA" id="ARBA00023212"/>
    </source>
</evidence>
<evidence type="ECO:0000256" key="12">
    <source>
        <dbReference type="ARBA" id="ARBA00063170"/>
    </source>
</evidence>
<dbReference type="GO" id="GO:0032886">
    <property type="term" value="P:regulation of microtubule-based process"/>
    <property type="evidence" value="ECO:0007669"/>
    <property type="project" value="Ensembl"/>
</dbReference>
<evidence type="ECO:0000313" key="19">
    <source>
        <dbReference type="Proteomes" id="UP000694426"/>
    </source>
</evidence>
<evidence type="ECO:0000256" key="4">
    <source>
        <dbReference type="ARBA" id="ARBA00022490"/>
    </source>
</evidence>
<comment type="pathway">
    <text evidence="2">Protein modification; protein ubiquitination.</text>
</comment>
<evidence type="ECO:0000256" key="11">
    <source>
        <dbReference type="ARBA" id="ARBA00053826"/>
    </source>
</evidence>
<evidence type="ECO:0000256" key="7">
    <source>
        <dbReference type="ARBA" id="ARBA00022776"/>
    </source>
</evidence>
<organism evidence="18 19">
    <name type="scientific">Anser brachyrhynchus</name>
    <name type="common">Pink-footed goose</name>
    <dbReference type="NCBI Taxonomy" id="132585"/>
    <lineage>
        <taxon>Eukaryota</taxon>
        <taxon>Metazoa</taxon>
        <taxon>Chordata</taxon>
        <taxon>Craniata</taxon>
        <taxon>Vertebrata</taxon>
        <taxon>Euteleostomi</taxon>
        <taxon>Archelosauria</taxon>
        <taxon>Archosauria</taxon>
        <taxon>Dinosauria</taxon>
        <taxon>Saurischia</taxon>
        <taxon>Theropoda</taxon>
        <taxon>Coelurosauria</taxon>
        <taxon>Aves</taxon>
        <taxon>Neognathae</taxon>
        <taxon>Galloanserae</taxon>
        <taxon>Anseriformes</taxon>
        <taxon>Anatidae</taxon>
        <taxon>Anserinae</taxon>
        <taxon>Anser</taxon>
    </lineage>
</organism>
<evidence type="ECO:0000256" key="3">
    <source>
        <dbReference type="ARBA" id="ARBA00022441"/>
    </source>
</evidence>
<feature type="region of interest" description="Disordered" evidence="16">
    <location>
        <begin position="67"/>
        <end position="132"/>
    </location>
</feature>
<dbReference type="SUPFAM" id="SSF54695">
    <property type="entry name" value="POZ domain"/>
    <property type="match status" value="1"/>
</dbReference>